<dbReference type="AlphaFoldDB" id="A0A2T4UFU3"/>
<dbReference type="RefSeq" id="WP_107570349.1">
    <property type="nucleotide sequence ID" value="NZ_PYYB01000002.1"/>
</dbReference>
<protein>
    <submittedName>
        <fullName evidence="2">DUF4440 domain-containing protein</fullName>
    </submittedName>
</protein>
<dbReference type="OrthoDB" id="7845843at2"/>
<dbReference type="Gene3D" id="3.10.450.50">
    <property type="match status" value="1"/>
</dbReference>
<evidence type="ECO:0000259" key="1">
    <source>
        <dbReference type="Pfam" id="PF14534"/>
    </source>
</evidence>
<dbReference type="Proteomes" id="UP000240739">
    <property type="component" value="Unassembled WGS sequence"/>
</dbReference>
<dbReference type="Pfam" id="PF14534">
    <property type="entry name" value="DUF4440"/>
    <property type="match status" value="1"/>
</dbReference>
<feature type="domain" description="DUF4440" evidence="1">
    <location>
        <begin position="37"/>
        <end position="119"/>
    </location>
</feature>
<organism evidence="2 3">
    <name type="scientific">Paraconexibacter algicola</name>
    <dbReference type="NCBI Taxonomy" id="2133960"/>
    <lineage>
        <taxon>Bacteria</taxon>
        <taxon>Bacillati</taxon>
        <taxon>Actinomycetota</taxon>
        <taxon>Thermoleophilia</taxon>
        <taxon>Solirubrobacterales</taxon>
        <taxon>Paraconexibacteraceae</taxon>
        <taxon>Paraconexibacter</taxon>
    </lineage>
</organism>
<dbReference type="InterPro" id="IPR027843">
    <property type="entry name" value="DUF4440"/>
</dbReference>
<evidence type="ECO:0000313" key="3">
    <source>
        <dbReference type="Proteomes" id="UP000240739"/>
    </source>
</evidence>
<dbReference type="EMBL" id="PYYB01000002">
    <property type="protein sequence ID" value="PTL56630.1"/>
    <property type="molecule type" value="Genomic_DNA"/>
</dbReference>
<name>A0A2T4UFU3_9ACTN</name>
<proteinExistence type="predicted"/>
<comment type="caution">
    <text evidence="2">The sequence shown here is derived from an EMBL/GenBank/DDBJ whole genome shotgun (WGS) entry which is preliminary data.</text>
</comment>
<keyword evidence="3" id="KW-1185">Reference proteome</keyword>
<dbReference type="InterPro" id="IPR032710">
    <property type="entry name" value="NTF2-like_dom_sf"/>
</dbReference>
<sequence length="133" mass="14495">MPDPLVTVPELLPVQAELLALEPVFHQPAFGTGGADYDARMVEDYFHVGASGGVYARADVLRTVVERGPTPGEETWTVTDPCCRRLGPDTYALTYALDQAGRRTRRVTLWQRAPAGWQVVYHQGTVVSDGAPA</sequence>
<gene>
    <name evidence="2" type="ORF">C7Y72_16925</name>
</gene>
<dbReference type="SUPFAM" id="SSF54427">
    <property type="entry name" value="NTF2-like"/>
    <property type="match status" value="1"/>
</dbReference>
<accession>A0A2T4UFU3</accession>
<evidence type="ECO:0000313" key="2">
    <source>
        <dbReference type="EMBL" id="PTL56630.1"/>
    </source>
</evidence>
<reference evidence="2 3" key="1">
    <citation type="submission" date="2018-03" db="EMBL/GenBank/DDBJ databases">
        <title>Aquarubrobacter algicola gen. nov., sp. nov., a novel actinobacterium isolated from shallow eutrophic lake during the end of cyanobacterial harmful algal blooms.</title>
        <authorList>
            <person name="Chun S.J."/>
        </authorList>
    </citation>
    <scope>NUCLEOTIDE SEQUENCE [LARGE SCALE GENOMIC DNA]</scope>
    <source>
        <strain evidence="2 3">Seoho-28</strain>
    </source>
</reference>